<evidence type="ECO:0000313" key="16">
    <source>
        <dbReference type="Proteomes" id="UP000481616"/>
    </source>
</evidence>
<dbReference type="Proteomes" id="UP000481700">
    <property type="component" value="Unassembled WGS sequence"/>
</dbReference>
<evidence type="ECO:0000313" key="14">
    <source>
        <dbReference type="Proteomes" id="UP000347681"/>
    </source>
</evidence>
<dbReference type="Proteomes" id="UP000481616">
    <property type="component" value="Unassembled WGS sequence"/>
</dbReference>
<protein>
    <submittedName>
        <fullName evidence="9">DUF4348 domain-containing protein</fullName>
    </submittedName>
</protein>
<reference evidence="6" key="6">
    <citation type="submission" date="2023-10" db="EMBL/GenBank/DDBJ databases">
        <title>Genome of Potential pathogenic bacteria in Crohn's disease.</title>
        <authorList>
            <person name="Rodriguez-Palacios A."/>
        </authorList>
    </citation>
    <scope>NUCLEOTIDE SEQUENCE</scope>
    <source>
        <strain evidence="6">CavFT-hAR62</strain>
    </source>
</reference>
<dbReference type="KEGG" id="bdo:EL88_04100"/>
<dbReference type="EMBL" id="VVZV01000024">
    <property type="protein sequence ID" value="KAA5316026.1"/>
    <property type="molecule type" value="Genomic_DNA"/>
</dbReference>
<sequence length="286" mass="33489">MRKLIIGVCLLMLISSCGGGKKKMDPFETLTEEIDSLTAPPDTTEAMAAVEEEPMVPATADESFADFFYNFASDEKLQLSRIVFPLPYYTMEKKEHIEKDQWKHDPLFSRQDAYTVLFDKAEDMEMEKDTGLTSVKIEWIYLKKGKIKRYYFERLKGLWKLEAIDFADMPREDTGKEDFFEFYERFANDSVFQLSRLHEPLKFVTADPEDEFQILETTLEAGQWFAFQPVLPRENLTNVNYGQNENVHSNTKVIEMKGFGNGFNNTLYFERRHGLWKLMQFEDLSD</sequence>
<dbReference type="Proteomes" id="UP000294527">
    <property type="component" value="Unassembled WGS sequence"/>
</dbReference>
<dbReference type="Proteomes" id="UP000441162">
    <property type="component" value="Unassembled WGS sequence"/>
</dbReference>
<dbReference type="EMBL" id="JAHOAX010000003">
    <property type="protein sequence ID" value="MBV3122483.1"/>
    <property type="molecule type" value="Genomic_DNA"/>
</dbReference>
<dbReference type="PROSITE" id="PS51257">
    <property type="entry name" value="PROKAR_LIPOPROTEIN"/>
    <property type="match status" value="1"/>
</dbReference>
<dbReference type="EMBL" id="VVZB01000001">
    <property type="protein sequence ID" value="KAA5386951.1"/>
    <property type="molecule type" value="Genomic_DNA"/>
</dbReference>
<reference evidence="7 18" key="4">
    <citation type="submission" date="2019-11" db="EMBL/GenBank/DDBJ databases">
        <title>Complete genome sequence of Bacteroides dorei DSM 17855.</title>
        <authorList>
            <person name="Russell J.T."/>
        </authorList>
    </citation>
    <scope>NUCLEOTIDE SEQUENCE [LARGE SCALE GENOMIC DNA]</scope>
    <source>
        <strain evidence="7 18">DSM 17855</strain>
    </source>
</reference>
<dbReference type="EMBL" id="VVZA01000017">
    <property type="protein sequence ID" value="KAA5403040.1"/>
    <property type="molecule type" value="Genomic_DNA"/>
</dbReference>
<dbReference type="Proteomes" id="UP000294834">
    <property type="component" value="Unassembled WGS sequence"/>
</dbReference>
<dbReference type="AlphaFoldDB" id="A0A076J5E4"/>
<evidence type="ECO:0000313" key="2">
    <source>
        <dbReference type="EMBL" id="KAA5386951.1"/>
    </source>
</evidence>
<name>A0A076J5E4_9BACT</name>
<evidence type="ECO:0000313" key="18">
    <source>
        <dbReference type="Proteomes" id="UP000500949"/>
    </source>
</evidence>
<reference evidence="5" key="5">
    <citation type="submission" date="2021-06" db="EMBL/GenBank/DDBJ databases">
        <title>Collection of gut derived symbiotic bacterial strains cultured from healthy donors.</title>
        <authorList>
            <person name="Lin H."/>
            <person name="Littmann E."/>
            <person name="Pamer E.G."/>
        </authorList>
    </citation>
    <scope>NUCLEOTIDE SEQUENCE</scope>
    <source>
        <strain evidence="5">MSK.5.10</strain>
    </source>
</reference>
<reference evidence="8 11" key="1">
    <citation type="submission" date="2018-08" db="EMBL/GenBank/DDBJ databases">
        <title>A genome reference for cultivated species of the human gut microbiota.</title>
        <authorList>
            <person name="Zou Y."/>
            <person name="Xue W."/>
            <person name="Luo G."/>
        </authorList>
    </citation>
    <scope>NUCLEOTIDE SEQUENCE [LARGE SCALE GENOMIC DNA]</scope>
    <source>
        <strain evidence="8 11">AF14-1AC</strain>
    </source>
</reference>
<gene>
    <name evidence="8" type="ORF">DWW04_14920</name>
    <name evidence="9" type="ORF">E1I98_11805</name>
    <name evidence="10" type="ORF">E1J06_05265</name>
    <name evidence="4" type="ORF">F2Y51_16620</name>
    <name evidence="3" type="ORF">F2Y58_00735</name>
    <name evidence="2" type="ORF">F2Y61_03890</name>
    <name evidence="1" type="ORF">F2Z07_18370</name>
    <name evidence="7" type="ORF">GKD17_04540</name>
    <name evidence="5" type="ORF">KSU80_04710</name>
    <name evidence="6" type="ORF">RVH45_14435</name>
</gene>
<dbReference type="EMBL" id="SLTU01000001">
    <property type="protein sequence ID" value="TDA76981.1"/>
    <property type="molecule type" value="Genomic_DNA"/>
</dbReference>
<dbReference type="Proteomes" id="UP000283678">
    <property type="component" value="Unassembled WGS sequence"/>
</dbReference>
<dbReference type="EMBL" id="QRZL01000016">
    <property type="protein sequence ID" value="RGV73888.1"/>
    <property type="molecule type" value="Genomic_DNA"/>
</dbReference>
<evidence type="ECO:0000313" key="6">
    <source>
        <dbReference type="EMBL" id="MDU0271056.1"/>
    </source>
</evidence>
<dbReference type="Pfam" id="PF14254">
    <property type="entry name" value="DUF4348"/>
    <property type="match status" value="1"/>
</dbReference>
<dbReference type="Proteomes" id="UP001181086">
    <property type="component" value="Unassembled WGS sequence"/>
</dbReference>
<dbReference type="Proteomes" id="UP000500949">
    <property type="component" value="Chromosome"/>
</dbReference>
<evidence type="ECO:0000313" key="8">
    <source>
        <dbReference type="EMBL" id="RGV73888.1"/>
    </source>
</evidence>
<dbReference type="DNASU" id="5303202"/>
<dbReference type="EMBL" id="SLTX01000001">
    <property type="protein sequence ID" value="TDB06859.1"/>
    <property type="molecule type" value="Genomic_DNA"/>
</dbReference>
<dbReference type="EMBL" id="VVYY01000001">
    <property type="protein sequence ID" value="KAA5400735.1"/>
    <property type="molecule type" value="Genomic_DNA"/>
</dbReference>
<dbReference type="InterPro" id="IPR025590">
    <property type="entry name" value="DUF4348"/>
</dbReference>
<accession>A0A076J5E4</accession>
<evidence type="ECO:0000313" key="15">
    <source>
        <dbReference type="Proteomes" id="UP000441162"/>
    </source>
</evidence>
<evidence type="ECO:0000313" key="11">
    <source>
        <dbReference type="Proteomes" id="UP000283678"/>
    </source>
</evidence>
<evidence type="ECO:0000313" key="10">
    <source>
        <dbReference type="EMBL" id="TDB06859.1"/>
    </source>
</evidence>
<reference evidence="12 13" key="3">
    <citation type="journal article" date="2019" name="Nat. Microbiol.">
        <title>Genomic variation and strain-specific functional adaptation in the human gut microbiome during early life.</title>
        <authorList>
            <person name="Vatanen T."/>
            <person name="Plichta D.R."/>
            <person name="Somani J."/>
            <person name="Munch P.C."/>
            <person name="Arthur T.D."/>
            <person name="Hall A.B."/>
            <person name="Rudolf S."/>
            <person name="Oakeley E.J."/>
            <person name="Ke X."/>
            <person name="Young R.A."/>
            <person name="Haiser H.J."/>
            <person name="Kolde R."/>
            <person name="Yassour M."/>
            <person name="Luopajarvi K."/>
            <person name="Siljander H."/>
            <person name="Virtanen S.M."/>
            <person name="Ilonen J."/>
            <person name="Uibo R."/>
            <person name="Tillmann V."/>
            <person name="Mokurov S."/>
            <person name="Dorshakova N."/>
            <person name="Porter J.A."/>
            <person name="McHardy A.C."/>
            <person name="Lahdesmaki H."/>
            <person name="Vlamakis H."/>
            <person name="Huttenhower C."/>
            <person name="Knip M."/>
            <person name="Xavier R.J."/>
        </authorList>
    </citation>
    <scope>NUCLEOTIDE SEQUENCE [LARGE SCALE GENOMIC DNA]</scope>
    <source>
        <strain evidence="9 12">RJX1047</strain>
        <strain evidence="10 13">RJX1052</strain>
    </source>
</reference>
<proteinExistence type="predicted"/>
<evidence type="ECO:0000313" key="3">
    <source>
        <dbReference type="EMBL" id="KAA5400735.1"/>
    </source>
</evidence>
<dbReference type="eggNOG" id="ENOG50324VM">
    <property type="taxonomic scope" value="Bacteria"/>
</dbReference>
<dbReference type="GeneID" id="93445948"/>
<dbReference type="Gene3D" id="3.10.450.410">
    <property type="match status" value="2"/>
</dbReference>
<dbReference type="Proteomes" id="UP000777173">
    <property type="component" value="Unassembled WGS sequence"/>
</dbReference>
<evidence type="ECO:0000313" key="7">
    <source>
        <dbReference type="EMBL" id="QJR75705.1"/>
    </source>
</evidence>
<evidence type="ECO:0000313" key="4">
    <source>
        <dbReference type="EMBL" id="KAA5403040.1"/>
    </source>
</evidence>
<evidence type="ECO:0000313" key="13">
    <source>
        <dbReference type="Proteomes" id="UP000294834"/>
    </source>
</evidence>
<evidence type="ECO:0000313" key="9">
    <source>
        <dbReference type="EMBL" id="TDA76981.1"/>
    </source>
</evidence>
<dbReference type="EMBL" id="JAWDEV010000010">
    <property type="protein sequence ID" value="MDU0271056.1"/>
    <property type="molecule type" value="Genomic_DNA"/>
</dbReference>
<evidence type="ECO:0000313" key="17">
    <source>
        <dbReference type="Proteomes" id="UP000481700"/>
    </source>
</evidence>
<dbReference type="KEGG" id="bdh:GV66_11700"/>
<evidence type="ECO:0000313" key="1">
    <source>
        <dbReference type="EMBL" id="KAA5316026.1"/>
    </source>
</evidence>
<evidence type="ECO:0000313" key="5">
    <source>
        <dbReference type="EMBL" id="MBV3122483.1"/>
    </source>
</evidence>
<dbReference type="Proteomes" id="UP000347681">
    <property type="component" value="Unassembled WGS sequence"/>
</dbReference>
<reference evidence="14 15" key="2">
    <citation type="journal article" date="2019" name="Nat. Med.">
        <title>A library of human gut bacterial isolates paired with longitudinal multiomics data enables mechanistic microbiome research.</title>
        <authorList>
            <person name="Poyet M."/>
            <person name="Groussin M."/>
            <person name="Gibbons S.M."/>
            <person name="Avila-Pacheco J."/>
            <person name="Jiang X."/>
            <person name="Kearney S.M."/>
            <person name="Perrotta A.R."/>
            <person name="Berdy B."/>
            <person name="Zhao S."/>
            <person name="Lieberman T.D."/>
            <person name="Swanson P.K."/>
            <person name="Smith M."/>
            <person name="Roesemann S."/>
            <person name="Alexander J.E."/>
            <person name="Rich S.A."/>
            <person name="Livny J."/>
            <person name="Vlamakis H."/>
            <person name="Clish C."/>
            <person name="Bullock K."/>
            <person name="Deik A."/>
            <person name="Scott J."/>
            <person name="Pierce K.A."/>
            <person name="Xavier R.J."/>
            <person name="Alm E.J."/>
        </authorList>
    </citation>
    <scope>NUCLEOTIDE SEQUENCE [LARGE SCALE GENOMIC DNA]</scope>
    <source>
        <strain evidence="3 16">BIOML-A1</strain>
        <strain evidence="1 17">BIOML-A25</strain>
        <strain evidence="4 15">BIOML-A4</strain>
        <strain evidence="2 14">BIOML-A5</strain>
    </source>
</reference>
<dbReference type="SMR" id="A0A076J5E4"/>
<organism evidence="9 12">
    <name type="scientific">Phocaeicola dorei</name>
    <dbReference type="NCBI Taxonomy" id="357276"/>
    <lineage>
        <taxon>Bacteria</taxon>
        <taxon>Pseudomonadati</taxon>
        <taxon>Bacteroidota</taxon>
        <taxon>Bacteroidia</taxon>
        <taxon>Bacteroidales</taxon>
        <taxon>Bacteroidaceae</taxon>
        <taxon>Phocaeicola</taxon>
    </lineage>
</organism>
<evidence type="ECO:0000313" key="12">
    <source>
        <dbReference type="Proteomes" id="UP000294527"/>
    </source>
</evidence>
<dbReference type="GeneID" id="5303202"/>
<dbReference type="RefSeq" id="WP_007836994.1">
    <property type="nucleotide sequence ID" value="NZ_BAABYF010000001.1"/>
</dbReference>
<dbReference type="EMBL" id="CP046176">
    <property type="protein sequence ID" value="QJR75705.1"/>
    <property type="molecule type" value="Genomic_DNA"/>
</dbReference>